<feature type="transmembrane region" description="Helical" evidence="6">
    <location>
        <begin position="290"/>
        <end position="308"/>
    </location>
</feature>
<feature type="transmembrane region" description="Helical" evidence="6">
    <location>
        <begin position="249"/>
        <end position="270"/>
    </location>
</feature>
<organism evidence="8 9">
    <name type="scientific">Salmo salar</name>
    <name type="common">Atlantic salmon</name>
    <dbReference type="NCBI Taxonomy" id="8030"/>
    <lineage>
        <taxon>Eukaryota</taxon>
        <taxon>Metazoa</taxon>
        <taxon>Chordata</taxon>
        <taxon>Craniata</taxon>
        <taxon>Vertebrata</taxon>
        <taxon>Euteleostomi</taxon>
        <taxon>Actinopterygii</taxon>
        <taxon>Neopterygii</taxon>
        <taxon>Teleostei</taxon>
        <taxon>Protacanthopterygii</taxon>
        <taxon>Salmoniformes</taxon>
        <taxon>Salmonidae</taxon>
        <taxon>Salmoninae</taxon>
        <taxon>Salmo</taxon>
    </lineage>
</organism>
<evidence type="ECO:0000313" key="9">
    <source>
        <dbReference type="RefSeq" id="XP_014004880.1"/>
    </source>
</evidence>
<reference evidence="9" key="1">
    <citation type="submission" date="2025-08" db="UniProtKB">
        <authorList>
            <consortium name="RefSeq"/>
        </authorList>
    </citation>
    <scope>IDENTIFICATION</scope>
</reference>
<dbReference type="GeneID" id="106573936"/>
<evidence type="ECO:0000256" key="5">
    <source>
        <dbReference type="ARBA" id="ARBA00023136"/>
    </source>
</evidence>
<feature type="transmembrane region" description="Helical" evidence="6">
    <location>
        <begin position="135"/>
        <end position="157"/>
    </location>
</feature>
<keyword evidence="8" id="KW-1185">Reference proteome</keyword>
<comment type="subcellular location">
    <subcellularLocation>
        <location evidence="1">Membrane</location>
        <topology evidence="1">Multi-pass membrane protein</topology>
    </subcellularLocation>
</comment>
<feature type="chain" id="PRO_5012978161" description="Multidrug and toxin extrusion protein" evidence="7">
    <location>
        <begin position="16"/>
        <end position="508"/>
    </location>
</feature>
<keyword evidence="5 6" id="KW-0472">Membrane</keyword>
<evidence type="ECO:0000256" key="6">
    <source>
        <dbReference type="RuleBase" id="RU004914"/>
    </source>
</evidence>
<feature type="transmembrane region" description="Helical" evidence="6">
    <location>
        <begin position="469"/>
        <end position="489"/>
    </location>
</feature>
<feature type="transmembrane region" description="Helical" evidence="6">
    <location>
        <begin position="210"/>
        <end position="229"/>
    </location>
</feature>
<evidence type="ECO:0000256" key="2">
    <source>
        <dbReference type="ARBA" id="ARBA00010199"/>
    </source>
</evidence>
<dbReference type="GO" id="GO:0042910">
    <property type="term" value="F:xenobiotic transmembrane transporter activity"/>
    <property type="evidence" value="ECO:0007669"/>
    <property type="project" value="InterPro"/>
</dbReference>
<dbReference type="GO" id="GO:0015297">
    <property type="term" value="F:antiporter activity"/>
    <property type="evidence" value="ECO:0007669"/>
    <property type="project" value="InterPro"/>
</dbReference>
<keyword evidence="4 6" id="KW-1133">Transmembrane helix</keyword>
<proteinExistence type="inferred from homology"/>
<evidence type="ECO:0000256" key="7">
    <source>
        <dbReference type="SAM" id="SignalP"/>
    </source>
</evidence>
<feature type="transmembrane region" description="Helical" evidence="6">
    <location>
        <begin position="169"/>
        <end position="189"/>
    </location>
</feature>
<keyword evidence="7" id="KW-0732">Signal</keyword>
<evidence type="ECO:0000256" key="4">
    <source>
        <dbReference type="ARBA" id="ARBA00022989"/>
    </source>
</evidence>
<dbReference type="RefSeq" id="XP_014004880.1">
    <property type="nucleotide sequence ID" value="XM_014149405.2"/>
</dbReference>
<protein>
    <recommendedName>
        <fullName evidence="6">Multidrug and toxin extrusion protein</fullName>
    </recommendedName>
</protein>
<dbReference type="Proteomes" id="UP001652741">
    <property type="component" value="Chromosome ssa16"/>
</dbReference>
<accession>A0A1S3MP65</accession>
<dbReference type="AlphaFoldDB" id="A0A1S3MP65"/>
<feature type="signal peptide" evidence="7">
    <location>
        <begin position="1"/>
        <end position="15"/>
    </location>
</feature>
<feature type="transmembrane region" description="Helical" evidence="6">
    <location>
        <begin position="362"/>
        <end position="381"/>
    </location>
</feature>
<evidence type="ECO:0000256" key="3">
    <source>
        <dbReference type="ARBA" id="ARBA00022692"/>
    </source>
</evidence>
<feature type="transmembrane region" description="Helical" evidence="6">
    <location>
        <begin position="328"/>
        <end position="350"/>
    </location>
</feature>
<feature type="transmembrane region" description="Helical" evidence="6">
    <location>
        <begin position="25"/>
        <end position="51"/>
    </location>
</feature>
<dbReference type="GO" id="GO:1990961">
    <property type="term" value="P:xenobiotic detoxification by transmembrane export across the plasma membrane"/>
    <property type="evidence" value="ECO:0007669"/>
    <property type="project" value="InterPro"/>
</dbReference>
<feature type="transmembrane region" description="Helical" evidence="6">
    <location>
        <begin position="106"/>
        <end position="123"/>
    </location>
</feature>
<gene>
    <name evidence="9" type="primary">LOC106573936</name>
</gene>
<dbReference type="GO" id="GO:0016020">
    <property type="term" value="C:membrane"/>
    <property type="evidence" value="ECO:0007669"/>
    <property type="project" value="UniProtKB-SubCell"/>
</dbReference>
<evidence type="ECO:0000313" key="8">
    <source>
        <dbReference type="Proteomes" id="UP001652741"/>
    </source>
</evidence>
<keyword evidence="3 6" id="KW-0812">Transmembrane</keyword>
<dbReference type="NCBIfam" id="TIGR00797">
    <property type="entry name" value="matE"/>
    <property type="match status" value="1"/>
</dbReference>
<comment type="similarity">
    <text evidence="2 6">Belongs to the multi antimicrobial extrusion (MATE) (TC 2.A.66.1) family.</text>
</comment>
<dbReference type="Pfam" id="PF01554">
    <property type="entry name" value="MatE"/>
    <property type="match status" value="2"/>
</dbReference>
<dbReference type="InterPro" id="IPR002528">
    <property type="entry name" value="MATE_fam"/>
</dbReference>
<feature type="transmembrane region" description="Helical" evidence="6">
    <location>
        <begin position="63"/>
        <end position="86"/>
    </location>
</feature>
<dbReference type="InterPro" id="IPR045069">
    <property type="entry name" value="MATE_euk"/>
</dbReference>
<feature type="transmembrane region" description="Helical" evidence="6">
    <location>
        <begin position="387"/>
        <end position="408"/>
    </location>
</feature>
<evidence type="ECO:0000256" key="1">
    <source>
        <dbReference type="ARBA" id="ARBA00004141"/>
    </source>
</evidence>
<dbReference type="PANTHER" id="PTHR11206">
    <property type="entry name" value="MULTIDRUG RESISTANCE PROTEIN"/>
    <property type="match status" value="1"/>
</dbReference>
<sequence length="508" mass="55422">MLMLMLISFVSTVFCGHLGKTELAAVTLATSVVNITGISIGTGLASAFDTVISQIFGSNNLKYVGVIVQRGILILLLSCFPCWALLINTEPILLAIHQSPEVSRLTQLYVRIFMPALPACFMYQLQGRYLQNQGIIWPQVITGVVGNLLNAITNYTFLYQLNLGVAGSAAANTISQYTLAIVIYVYIIWRGLHKATWDGWSRDCLQEWGPFLYLAVPSMLMMCLEWWTYEIGVFMAGLIGEAELGAMSALYQVSSITFMFPLGFAVAANVRMGNALGAGNTEQAKLSGKVSFICAITVSLVIAIILGLTKDVLGYIFTQDQDVIKKAAPLLLLYAFHHVFDAIAVLMGGVVRGAGKQMVGAVSYLVGYYIIGLPIAVSLMFPFKMCILGFRIGFFLCSILHSVFLIVYMCKLNWKQTTYEALVRAGVQSLKENAPCLEKTQGSNQTLWTNELSPVGVVLSVRHLVLRRGLAVVIMLLILAIGIVTNQLLTVPLPTMPAPQAHITPSIP</sequence>
<name>A0A1S3MP65_SALSA</name>
<dbReference type="CDD" id="cd13132">
    <property type="entry name" value="MATE_eukaryotic"/>
    <property type="match status" value="1"/>
</dbReference>